<evidence type="ECO:0000313" key="2">
    <source>
        <dbReference type="Proteomes" id="UP001162131"/>
    </source>
</evidence>
<dbReference type="Proteomes" id="UP001162131">
    <property type="component" value="Unassembled WGS sequence"/>
</dbReference>
<protein>
    <submittedName>
        <fullName evidence="1">Uncharacterized protein</fullName>
    </submittedName>
</protein>
<dbReference type="EMBL" id="CAJZBQ010000025">
    <property type="protein sequence ID" value="CAG9320271.1"/>
    <property type="molecule type" value="Genomic_DNA"/>
</dbReference>
<keyword evidence="2" id="KW-1185">Reference proteome</keyword>
<gene>
    <name evidence="1" type="ORF">BSTOLATCC_MIC26192</name>
</gene>
<evidence type="ECO:0000313" key="1">
    <source>
        <dbReference type="EMBL" id="CAG9320271.1"/>
    </source>
</evidence>
<sequence length="76" mass="8943">MFDSLVNIRRLILSERIRIERVSNSKRAHGYENGKYSDFQSGKPKLESKVYLLAYFKSSIKCHNSEKMKTPMSWTL</sequence>
<comment type="caution">
    <text evidence="1">The sequence shown here is derived from an EMBL/GenBank/DDBJ whole genome shotgun (WGS) entry which is preliminary data.</text>
</comment>
<reference evidence="1" key="1">
    <citation type="submission" date="2021-09" db="EMBL/GenBank/DDBJ databases">
        <authorList>
            <consortium name="AG Swart"/>
            <person name="Singh M."/>
            <person name="Singh A."/>
            <person name="Seah K."/>
            <person name="Emmerich C."/>
        </authorList>
    </citation>
    <scope>NUCLEOTIDE SEQUENCE</scope>
    <source>
        <strain evidence="1">ATCC30299</strain>
    </source>
</reference>
<name>A0AAU9J215_9CILI</name>
<accession>A0AAU9J215</accession>
<dbReference type="AlphaFoldDB" id="A0AAU9J215"/>
<organism evidence="1 2">
    <name type="scientific">Blepharisma stoltei</name>
    <dbReference type="NCBI Taxonomy" id="1481888"/>
    <lineage>
        <taxon>Eukaryota</taxon>
        <taxon>Sar</taxon>
        <taxon>Alveolata</taxon>
        <taxon>Ciliophora</taxon>
        <taxon>Postciliodesmatophora</taxon>
        <taxon>Heterotrichea</taxon>
        <taxon>Heterotrichida</taxon>
        <taxon>Blepharismidae</taxon>
        <taxon>Blepharisma</taxon>
    </lineage>
</organism>
<proteinExistence type="predicted"/>